<dbReference type="AlphaFoldDB" id="A0AAW9RAX5"/>
<name>A0AAW9RAX5_9GAMM</name>
<reference evidence="4 5" key="1">
    <citation type="submission" date="2024-02" db="EMBL/GenBank/DDBJ databases">
        <title>A novel Wenzhouxiangellaceae bacterium, isolated from coastal sediments.</title>
        <authorList>
            <person name="Du Z.-J."/>
            <person name="Ye Y.-Q."/>
            <person name="Zhang X.-Y."/>
        </authorList>
    </citation>
    <scope>NUCLEOTIDE SEQUENCE [LARGE SCALE GENOMIC DNA]</scope>
    <source>
        <strain evidence="4 5">CH-27</strain>
    </source>
</reference>
<keyword evidence="5" id="KW-1185">Reference proteome</keyword>
<sequence>MTAGTDIRRPIPRPVLAGVCSRLAARLRWNVWGIRAALLVLLAVKPLAAAVVYLAAAGIFSLLRRHRRVNGEPADKRKTSSTKPDWRPHSPELAEHARRIEELHRRLDRL</sequence>
<dbReference type="RefSeq" id="WP_354694415.1">
    <property type="nucleotide sequence ID" value="NZ_JAZHOG010000003.1"/>
</dbReference>
<feature type="domain" description="Phage shock protein PspC N-terminal" evidence="3">
    <location>
        <begin position="8"/>
        <end position="57"/>
    </location>
</feature>
<feature type="region of interest" description="Disordered" evidence="1">
    <location>
        <begin position="71"/>
        <end position="93"/>
    </location>
</feature>
<dbReference type="Proteomes" id="UP001359886">
    <property type="component" value="Unassembled WGS sequence"/>
</dbReference>
<accession>A0AAW9RAX5</accession>
<proteinExistence type="predicted"/>
<dbReference type="EMBL" id="JAZHOG010000003">
    <property type="protein sequence ID" value="MEJ8567098.1"/>
    <property type="molecule type" value="Genomic_DNA"/>
</dbReference>
<keyword evidence="2" id="KW-0472">Membrane</keyword>
<keyword evidence="2" id="KW-0812">Transmembrane</keyword>
<evidence type="ECO:0000259" key="3">
    <source>
        <dbReference type="Pfam" id="PF04024"/>
    </source>
</evidence>
<evidence type="ECO:0000256" key="2">
    <source>
        <dbReference type="SAM" id="Phobius"/>
    </source>
</evidence>
<keyword evidence="2" id="KW-1133">Transmembrane helix</keyword>
<dbReference type="InterPro" id="IPR007168">
    <property type="entry name" value="Phageshock_PspC_N"/>
</dbReference>
<gene>
    <name evidence="4" type="ORF">V3330_05625</name>
</gene>
<feature type="transmembrane region" description="Helical" evidence="2">
    <location>
        <begin position="36"/>
        <end position="63"/>
    </location>
</feature>
<evidence type="ECO:0000313" key="5">
    <source>
        <dbReference type="Proteomes" id="UP001359886"/>
    </source>
</evidence>
<dbReference type="Pfam" id="PF04024">
    <property type="entry name" value="PspC"/>
    <property type="match status" value="1"/>
</dbReference>
<organism evidence="4 5">
    <name type="scientific">Elongatibacter sediminis</name>
    <dbReference type="NCBI Taxonomy" id="3119006"/>
    <lineage>
        <taxon>Bacteria</taxon>
        <taxon>Pseudomonadati</taxon>
        <taxon>Pseudomonadota</taxon>
        <taxon>Gammaproteobacteria</taxon>
        <taxon>Chromatiales</taxon>
        <taxon>Wenzhouxiangellaceae</taxon>
        <taxon>Elongatibacter</taxon>
    </lineage>
</organism>
<protein>
    <submittedName>
        <fullName evidence="4">PspC domain-containing protein</fullName>
    </submittedName>
</protein>
<evidence type="ECO:0000313" key="4">
    <source>
        <dbReference type="EMBL" id="MEJ8567098.1"/>
    </source>
</evidence>
<comment type="caution">
    <text evidence="4">The sequence shown here is derived from an EMBL/GenBank/DDBJ whole genome shotgun (WGS) entry which is preliminary data.</text>
</comment>
<evidence type="ECO:0000256" key="1">
    <source>
        <dbReference type="SAM" id="MobiDB-lite"/>
    </source>
</evidence>